<dbReference type="InterPro" id="IPR000160">
    <property type="entry name" value="GGDEF_dom"/>
</dbReference>
<dbReference type="SMART" id="SM00086">
    <property type="entry name" value="PAC"/>
    <property type="match status" value="1"/>
</dbReference>
<dbReference type="Pfam" id="PF08448">
    <property type="entry name" value="PAS_4"/>
    <property type="match status" value="1"/>
</dbReference>
<evidence type="ECO:0000313" key="7">
    <source>
        <dbReference type="EMBL" id="AGW12005.1"/>
    </source>
</evidence>
<dbReference type="Pfam" id="PF00990">
    <property type="entry name" value="GGDEF"/>
    <property type="match status" value="1"/>
</dbReference>
<dbReference type="InterPro" id="IPR000014">
    <property type="entry name" value="PAS"/>
</dbReference>
<dbReference type="KEGG" id="dgg:DGI_0065"/>
<gene>
    <name evidence="7" type="ORF">DGI_0065</name>
</gene>
<feature type="domain" description="PAC" evidence="4">
    <location>
        <begin position="150"/>
        <end position="202"/>
    </location>
</feature>
<reference evidence="8" key="2">
    <citation type="submission" date="2013-07" db="EMBL/GenBank/DDBJ databases">
        <authorList>
            <person name="Morais-Silva F.O."/>
            <person name="Rezende A.M."/>
            <person name="Pimentel C."/>
            <person name="Resende D.M."/>
            <person name="Santos C.I."/>
            <person name="Clemente C."/>
            <person name="de Oliveira L.M."/>
            <person name="da Silva S.M."/>
            <person name="Costa D.A."/>
            <person name="Varela-Raposo A."/>
            <person name="Horacio E.C.A."/>
            <person name="Matos M."/>
            <person name="Flores O."/>
            <person name="Ruiz J.C."/>
            <person name="Rodrigues-Pousada C."/>
        </authorList>
    </citation>
    <scope>NUCLEOTIDE SEQUENCE [LARGE SCALE GENOMIC DNA]</scope>
    <source>
        <strain evidence="8">ATCC 19364 / DSM 1382 / NCIMB 9332 / VKM B-1759</strain>
    </source>
</reference>
<dbReference type="PANTHER" id="PTHR45138:SF9">
    <property type="entry name" value="DIGUANYLATE CYCLASE DGCM-RELATED"/>
    <property type="match status" value="1"/>
</dbReference>
<dbReference type="PROSITE" id="PS50887">
    <property type="entry name" value="GGDEF"/>
    <property type="match status" value="1"/>
</dbReference>
<dbReference type="InterPro" id="IPR050469">
    <property type="entry name" value="Diguanylate_Cyclase"/>
</dbReference>
<dbReference type="NCBIfam" id="TIGR00254">
    <property type="entry name" value="GGDEF"/>
    <property type="match status" value="1"/>
</dbReference>
<dbReference type="InterPro" id="IPR029787">
    <property type="entry name" value="Nucleotide_cyclase"/>
</dbReference>
<reference evidence="7 8" key="1">
    <citation type="journal article" date="2013" name="J. Bacteriol.">
        <title>Roles of HynAB and Ech, the only two hydrogenases found in the model sulfate reducer Desulfovibrio gigas.</title>
        <authorList>
            <person name="Morais-Silva F.O."/>
            <person name="Santos C.I."/>
            <person name="Rodrigues R."/>
            <person name="Pereira I.A."/>
            <person name="Rodrigues-Pousada C."/>
        </authorList>
    </citation>
    <scope>NUCLEOTIDE SEQUENCE [LARGE SCALE GENOMIC DNA]</scope>
    <source>
        <strain evidence="8">ATCC 19364 / DSM 1382 / NCIMB 9332 / VKM B-1759</strain>
    </source>
</reference>
<dbReference type="HOGENOM" id="CLU_000445_11_4_7"/>
<dbReference type="SMART" id="SM00304">
    <property type="entry name" value="HAMP"/>
    <property type="match status" value="1"/>
</dbReference>
<dbReference type="InterPro" id="IPR000700">
    <property type="entry name" value="PAS-assoc_C"/>
</dbReference>
<evidence type="ECO:0000259" key="5">
    <source>
        <dbReference type="PROSITE" id="PS50885"/>
    </source>
</evidence>
<protein>
    <recommendedName>
        <fullName evidence="1">diguanylate cyclase</fullName>
        <ecNumber evidence="1">2.7.7.65</ecNumber>
    </recommendedName>
</protein>
<feature type="domain" description="HAMP" evidence="5">
    <location>
        <begin position="15"/>
        <end position="70"/>
    </location>
</feature>
<dbReference type="SUPFAM" id="SSF55073">
    <property type="entry name" value="Nucleotide cyclase"/>
    <property type="match status" value="1"/>
</dbReference>
<dbReference type="CDD" id="cd00130">
    <property type="entry name" value="PAS"/>
    <property type="match status" value="1"/>
</dbReference>
<dbReference type="GO" id="GO:0005886">
    <property type="term" value="C:plasma membrane"/>
    <property type="evidence" value="ECO:0007669"/>
    <property type="project" value="TreeGrafter"/>
</dbReference>
<dbReference type="FunFam" id="3.30.70.270:FF:000001">
    <property type="entry name" value="Diguanylate cyclase domain protein"/>
    <property type="match status" value="1"/>
</dbReference>
<dbReference type="InterPro" id="IPR013656">
    <property type="entry name" value="PAS_4"/>
</dbReference>
<evidence type="ECO:0000313" key="8">
    <source>
        <dbReference type="Proteomes" id="UP000016587"/>
    </source>
</evidence>
<accession>T2G5Z3</accession>
<evidence type="ECO:0000259" key="6">
    <source>
        <dbReference type="PROSITE" id="PS50887"/>
    </source>
</evidence>
<dbReference type="InterPro" id="IPR043128">
    <property type="entry name" value="Rev_trsase/Diguanyl_cyclase"/>
</dbReference>
<feature type="domain" description="PAS" evidence="3">
    <location>
        <begin position="95"/>
        <end position="147"/>
    </location>
</feature>
<feature type="domain" description="GGDEF" evidence="6">
    <location>
        <begin position="230"/>
        <end position="358"/>
    </location>
</feature>
<name>T2G5Z3_MEGG1</name>
<dbReference type="eggNOG" id="COG3706">
    <property type="taxonomic scope" value="Bacteria"/>
</dbReference>
<organism evidence="7 8">
    <name type="scientific">Megalodesulfovibrio gigas (strain ATCC 19364 / DSM 1382 / NCIMB 9332 / VKM B-1759)</name>
    <name type="common">Desulfovibrio gigas</name>
    <dbReference type="NCBI Taxonomy" id="1121448"/>
    <lineage>
        <taxon>Bacteria</taxon>
        <taxon>Pseudomonadati</taxon>
        <taxon>Thermodesulfobacteriota</taxon>
        <taxon>Desulfovibrionia</taxon>
        <taxon>Desulfovibrionales</taxon>
        <taxon>Desulfovibrionaceae</taxon>
        <taxon>Megalodesulfovibrio</taxon>
    </lineage>
</organism>
<dbReference type="InterPro" id="IPR003660">
    <property type="entry name" value="HAMP_dom"/>
</dbReference>
<dbReference type="SUPFAM" id="SSF55785">
    <property type="entry name" value="PYP-like sensor domain (PAS domain)"/>
    <property type="match status" value="1"/>
</dbReference>
<dbReference type="PANTHER" id="PTHR45138">
    <property type="entry name" value="REGULATORY COMPONENTS OF SENSORY TRANSDUCTION SYSTEM"/>
    <property type="match status" value="1"/>
</dbReference>
<sequence length="358" mass="39879">MVASIVLSAWIYIHYAVARRLKTMAARVEAMECQGKATLQLLLPETPHDELGVLASALNNYSTALQQRQSELETAKQKVESYVAIVDQHVLTAHIDADGCIRKFSNAFCQLMKLRNTEIYGRPFESILHQSCSQEVLQELRAAMAHGRDWAGELALTDKDGGLHWLEARVTTIDDPSGLPAKYSLIAQDITDHKRIQELSITDSLTGLYNRFHLDAVLGTEFVRAQRYGNEFCVILGDIDHFKQVNDLHGHLIGDEVLRRIARLFRQHCRAVDAVGRWGGEEFMIVCIQTPLAGGRSLAEKLREMVAITDFQEPGSQTMSFGVASSLGKSSIQDLVRTADQLLYASKQAGRNRVTSEA</sequence>
<dbReference type="Gene3D" id="3.30.70.270">
    <property type="match status" value="1"/>
</dbReference>
<dbReference type="EC" id="2.7.7.65" evidence="1"/>
<dbReference type="InterPro" id="IPR035965">
    <property type="entry name" value="PAS-like_dom_sf"/>
</dbReference>
<dbReference type="SMART" id="SM00267">
    <property type="entry name" value="GGDEF"/>
    <property type="match status" value="1"/>
</dbReference>
<evidence type="ECO:0000256" key="1">
    <source>
        <dbReference type="ARBA" id="ARBA00012528"/>
    </source>
</evidence>
<evidence type="ECO:0000256" key="2">
    <source>
        <dbReference type="ARBA" id="ARBA00034247"/>
    </source>
</evidence>
<dbReference type="EMBL" id="CP006585">
    <property type="protein sequence ID" value="AGW12005.1"/>
    <property type="molecule type" value="Genomic_DNA"/>
</dbReference>
<dbReference type="PROSITE" id="PS50113">
    <property type="entry name" value="PAC"/>
    <property type="match status" value="1"/>
</dbReference>
<dbReference type="InterPro" id="IPR001610">
    <property type="entry name" value="PAC"/>
</dbReference>
<keyword evidence="8" id="KW-1185">Reference proteome</keyword>
<evidence type="ECO:0000259" key="3">
    <source>
        <dbReference type="PROSITE" id="PS50112"/>
    </source>
</evidence>
<dbReference type="STRING" id="1121448.DGI_0065"/>
<dbReference type="CDD" id="cd01949">
    <property type="entry name" value="GGDEF"/>
    <property type="match status" value="1"/>
</dbReference>
<dbReference type="GO" id="GO:0052621">
    <property type="term" value="F:diguanylate cyclase activity"/>
    <property type="evidence" value="ECO:0007669"/>
    <property type="project" value="UniProtKB-EC"/>
</dbReference>
<proteinExistence type="predicted"/>
<evidence type="ECO:0000259" key="4">
    <source>
        <dbReference type="PROSITE" id="PS50113"/>
    </source>
</evidence>
<comment type="catalytic activity">
    <reaction evidence="2">
        <text>2 GTP = 3',3'-c-di-GMP + 2 diphosphate</text>
        <dbReference type="Rhea" id="RHEA:24898"/>
        <dbReference type="ChEBI" id="CHEBI:33019"/>
        <dbReference type="ChEBI" id="CHEBI:37565"/>
        <dbReference type="ChEBI" id="CHEBI:58805"/>
        <dbReference type="EC" id="2.7.7.65"/>
    </reaction>
</comment>
<dbReference type="Proteomes" id="UP000016587">
    <property type="component" value="Chromosome"/>
</dbReference>
<dbReference type="GO" id="GO:0043709">
    <property type="term" value="P:cell adhesion involved in single-species biofilm formation"/>
    <property type="evidence" value="ECO:0007669"/>
    <property type="project" value="TreeGrafter"/>
</dbReference>
<dbReference type="PROSITE" id="PS50112">
    <property type="entry name" value="PAS"/>
    <property type="match status" value="1"/>
</dbReference>
<dbReference type="GO" id="GO:0007165">
    <property type="term" value="P:signal transduction"/>
    <property type="evidence" value="ECO:0007669"/>
    <property type="project" value="InterPro"/>
</dbReference>
<dbReference type="Gene3D" id="3.30.450.20">
    <property type="entry name" value="PAS domain"/>
    <property type="match status" value="1"/>
</dbReference>
<dbReference type="GO" id="GO:1902201">
    <property type="term" value="P:negative regulation of bacterial-type flagellum-dependent cell motility"/>
    <property type="evidence" value="ECO:0007669"/>
    <property type="project" value="TreeGrafter"/>
</dbReference>
<dbReference type="NCBIfam" id="TIGR00229">
    <property type="entry name" value="sensory_box"/>
    <property type="match status" value="1"/>
</dbReference>
<dbReference type="PATRIC" id="fig|1121448.10.peg.65"/>
<dbReference type="PROSITE" id="PS50885">
    <property type="entry name" value="HAMP"/>
    <property type="match status" value="1"/>
</dbReference>
<dbReference type="AlphaFoldDB" id="T2G5Z3"/>